<dbReference type="GeneID" id="37047756"/>
<evidence type="ECO:0000259" key="5">
    <source>
        <dbReference type="PROSITE" id="PS50102"/>
    </source>
</evidence>
<dbReference type="Proteomes" id="UP000245768">
    <property type="component" value="Unassembled WGS sequence"/>
</dbReference>
<feature type="compositionally biased region" description="Gly residues" evidence="4">
    <location>
        <begin position="103"/>
        <end position="118"/>
    </location>
</feature>
<name>A0A316YQ40_9BASI</name>
<dbReference type="InterPro" id="IPR039171">
    <property type="entry name" value="Cwc2/Slt11"/>
</dbReference>
<feature type="domain" description="RRM" evidence="5">
    <location>
        <begin position="632"/>
        <end position="704"/>
    </location>
</feature>
<dbReference type="OrthoDB" id="6407164at2759"/>
<evidence type="ECO:0000256" key="2">
    <source>
        <dbReference type="ARBA" id="ARBA00022884"/>
    </source>
</evidence>
<proteinExistence type="predicted"/>
<evidence type="ECO:0000256" key="3">
    <source>
        <dbReference type="PROSITE-ProRule" id="PRU00176"/>
    </source>
</evidence>
<gene>
    <name evidence="6" type="ORF">FA10DRAFT_99088</name>
</gene>
<feature type="compositionally biased region" description="Low complexity" evidence="4">
    <location>
        <begin position="36"/>
        <end position="45"/>
    </location>
</feature>
<dbReference type="AlphaFoldDB" id="A0A316YQ40"/>
<dbReference type="STRING" id="215250.A0A316YQ40"/>
<feature type="compositionally biased region" description="Low complexity" evidence="4">
    <location>
        <begin position="728"/>
        <end position="776"/>
    </location>
</feature>
<dbReference type="InterPro" id="IPR000504">
    <property type="entry name" value="RRM_dom"/>
</dbReference>
<feature type="region of interest" description="Disordered" evidence="4">
    <location>
        <begin position="696"/>
        <end position="802"/>
    </location>
</feature>
<reference evidence="6 7" key="1">
    <citation type="journal article" date="2018" name="Mol. Biol. Evol.">
        <title>Broad Genomic Sampling Reveals a Smut Pathogenic Ancestry of the Fungal Clade Ustilaginomycotina.</title>
        <authorList>
            <person name="Kijpornyongpan T."/>
            <person name="Mondo S.J."/>
            <person name="Barry K."/>
            <person name="Sandor L."/>
            <person name="Lee J."/>
            <person name="Lipzen A."/>
            <person name="Pangilinan J."/>
            <person name="LaButti K."/>
            <person name="Hainaut M."/>
            <person name="Henrissat B."/>
            <person name="Grigoriev I.V."/>
            <person name="Spatafora J.W."/>
            <person name="Aime M.C."/>
        </authorList>
    </citation>
    <scope>NUCLEOTIDE SEQUENCE [LARGE SCALE GENOMIC DNA]</scope>
    <source>
        <strain evidence="6 7">MCA 4198</strain>
    </source>
</reference>
<feature type="compositionally biased region" description="Gly residues" evidence="4">
    <location>
        <begin position="25"/>
        <end position="35"/>
    </location>
</feature>
<feature type="region of interest" description="Disordered" evidence="4">
    <location>
        <begin position="15"/>
        <end position="50"/>
    </location>
</feature>
<feature type="compositionally biased region" description="Low complexity" evidence="4">
    <location>
        <begin position="130"/>
        <end position="139"/>
    </location>
</feature>
<protein>
    <recommendedName>
        <fullName evidence="5">RRM domain-containing protein</fullName>
    </recommendedName>
</protein>
<evidence type="ECO:0000313" key="7">
    <source>
        <dbReference type="Proteomes" id="UP000245768"/>
    </source>
</evidence>
<dbReference type="PANTHER" id="PTHR14089:SF8">
    <property type="entry name" value="RNA-BINDING PROTEIN MRN1"/>
    <property type="match status" value="1"/>
</dbReference>
<dbReference type="InterPro" id="IPR012677">
    <property type="entry name" value="Nucleotide-bd_a/b_plait_sf"/>
</dbReference>
<feature type="domain" description="RRM" evidence="5">
    <location>
        <begin position="541"/>
        <end position="614"/>
    </location>
</feature>
<keyword evidence="7" id="KW-1185">Reference proteome</keyword>
<feature type="domain" description="RRM" evidence="5">
    <location>
        <begin position="271"/>
        <end position="344"/>
    </location>
</feature>
<dbReference type="InParanoid" id="A0A316YQ40"/>
<keyword evidence="2 3" id="KW-0694">RNA-binding</keyword>
<keyword evidence="1" id="KW-0677">Repeat</keyword>
<dbReference type="Gene3D" id="3.30.70.330">
    <property type="match status" value="4"/>
</dbReference>
<dbReference type="GO" id="GO:0010494">
    <property type="term" value="C:cytoplasmic stress granule"/>
    <property type="evidence" value="ECO:0007669"/>
    <property type="project" value="TreeGrafter"/>
</dbReference>
<dbReference type="FunCoup" id="A0A316YQ40">
    <property type="interactions" value="21"/>
</dbReference>
<dbReference type="Pfam" id="PF00076">
    <property type="entry name" value="RRM_1"/>
    <property type="match status" value="2"/>
</dbReference>
<dbReference type="EMBL" id="KZ819636">
    <property type="protein sequence ID" value="PWN89865.1"/>
    <property type="molecule type" value="Genomic_DNA"/>
</dbReference>
<accession>A0A316YQ40</accession>
<dbReference type="InterPro" id="IPR035979">
    <property type="entry name" value="RBD_domain_sf"/>
</dbReference>
<dbReference type="CDD" id="cd12523">
    <property type="entry name" value="RRM2_MRN1"/>
    <property type="match status" value="1"/>
</dbReference>
<dbReference type="GO" id="GO:0000398">
    <property type="term" value="P:mRNA splicing, via spliceosome"/>
    <property type="evidence" value="ECO:0007669"/>
    <property type="project" value="TreeGrafter"/>
</dbReference>
<evidence type="ECO:0000256" key="4">
    <source>
        <dbReference type="SAM" id="MobiDB-lite"/>
    </source>
</evidence>
<dbReference type="RefSeq" id="XP_025377063.1">
    <property type="nucleotide sequence ID" value="XM_025525840.1"/>
</dbReference>
<feature type="domain" description="RRM" evidence="5">
    <location>
        <begin position="362"/>
        <end position="443"/>
    </location>
</feature>
<feature type="region of interest" description="Disordered" evidence="4">
    <location>
        <begin position="88"/>
        <end position="149"/>
    </location>
</feature>
<dbReference type="GO" id="GO:0010468">
    <property type="term" value="P:regulation of gene expression"/>
    <property type="evidence" value="ECO:0007669"/>
    <property type="project" value="UniProtKB-ARBA"/>
</dbReference>
<dbReference type="GO" id="GO:0003729">
    <property type="term" value="F:mRNA binding"/>
    <property type="evidence" value="ECO:0007669"/>
    <property type="project" value="TreeGrafter"/>
</dbReference>
<dbReference type="SUPFAM" id="SSF54928">
    <property type="entry name" value="RNA-binding domain, RBD"/>
    <property type="match status" value="2"/>
</dbReference>
<organism evidence="6 7">
    <name type="scientific">Acaromyces ingoldii</name>
    <dbReference type="NCBI Taxonomy" id="215250"/>
    <lineage>
        <taxon>Eukaryota</taxon>
        <taxon>Fungi</taxon>
        <taxon>Dikarya</taxon>
        <taxon>Basidiomycota</taxon>
        <taxon>Ustilaginomycotina</taxon>
        <taxon>Exobasidiomycetes</taxon>
        <taxon>Exobasidiales</taxon>
        <taxon>Cryptobasidiaceae</taxon>
        <taxon>Acaromyces</taxon>
    </lineage>
</organism>
<dbReference type="PANTHER" id="PTHR14089">
    <property type="entry name" value="PRE-MRNA-SPLICING FACTOR RBM22"/>
    <property type="match status" value="1"/>
</dbReference>
<dbReference type="SMART" id="SM00360">
    <property type="entry name" value="RRM"/>
    <property type="match status" value="4"/>
</dbReference>
<dbReference type="PROSITE" id="PS50102">
    <property type="entry name" value="RRM"/>
    <property type="match status" value="4"/>
</dbReference>
<dbReference type="FunFam" id="3.30.70.330:FF:000120">
    <property type="entry name" value="Negative regulator of differentiation 1"/>
    <property type="match status" value="1"/>
</dbReference>
<dbReference type="FunFam" id="3.30.70.330:FF:000400">
    <property type="entry name" value="Negative regulator of differentiation 1"/>
    <property type="match status" value="1"/>
</dbReference>
<evidence type="ECO:0000313" key="6">
    <source>
        <dbReference type="EMBL" id="PWN89865.1"/>
    </source>
</evidence>
<evidence type="ECO:0000256" key="1">
    <source>
        <dbReference type="ARBA" id="ARBA00022737"/>
    </source>
</evidence>
<sequence length="802" mass="83336">MQNEQYVGGNMMDMMKRSSSQSHDGSGGPGEGGSMSGLEGLTRGAAGTGDGDGISKKARFVSEGNIHFVGGGAGGTGTAALYGAGAGTGAGAGSSGAPPPAGPGGSGNGGGGASGGLVGAPMSAEQMIDQQQQQQQQQQWAERGFSNGATSPYLQHHQMQQAAANAGAYGSNAQPIVGGSFSPLPPHHHHLQQQHGSPMANNHMFPAPTAFGSSPPHHQQPPNMVTLQNMQQMHHMQNMHPMAGFMPNVGLLTGAPGPPPPPPPQANATGRTVYVGNLPADASVDELLNQVKFGPIDNVRVLPDKSCAFISFLDGATAAAFHADASVKKMSLHNQELKIGWGKPSVLPPPILMAVQQAQATRNVYLGQLDDNVDEQMLKDDLGRFGPIDQVKIVRDKNIGFVHFLSIATAIKVVSTLPTEPAWAGKRVNYGKDRCAYVPKSQQNNQAHNSQAAAMGMAAAASLGYPAGFTPSSAASFGGMMPGAAPPNLGDVSIGSTDEDSIRGGATSGSMFGNMMAAAAAAQSGSGHNGAATAMHQLGNRTVYLGNIHPDTTTEEICNHVRGGVLQNVRYIPEKHIAFITFVDPNAALAFYHLANYSGVMIHNRRLKIGWGKHSGPLSPAIAMAVQAGGSRNVYVGNIEDFDFHTIEKLRRDFGEYGDIEMVNQLREKSCAFVNFCNIQNAIKAIEAMKNHPDYPNQRIGAGKDRCGNPPRAIANQLRNSQSPPPHGGMMPSSSSGNLSGLSPSAAASPAVAAGQADQTPQQQQQEDAAGSAQAAESEERGTSQTAMGAIAPLQDEGETTS</sequence>